<dbReference type="STRING" id="36856.ATB98_06980"/>
<dbReference type="RefSeq" id="WP_066877040.1">
    <property type="nucleotide sequence ID" value="NZ_LNQB01000083.1"/>
</dbReference>
<evidence type="ECO:0000313" key="3">
    <source>
        <dbReference type="Proteomes" id="UP000078507"/>
    </source>
</evidence>
<gene>
    <name evidence="2" type="ORF">ATB98_06980</name>
</gene>
<feature type="region of interest" description="Disordered" evidence="1">
    <location>
        <begin position="240"/>
        <end position="271"/>
    </location>
</feature>
<proteinExistence type="predicted"/>
<sequence length="324" mass="34487">MTVFANGLEVSCKAQANKVIAAFPYVAFTPPQTPATPPGVPVPYPTFGMDSDTDKGTSTVKIGGQTVNQKNKSYYSRCTGDEAGCAPKKNIITSKITGKEYAHAWSSDVKMDGEPVNRFSDIASNDHTSPQGGGPPMIRAGRPGTKANAGIECMVGSYDDIADKCNEAGGEAHHIVPDKAYRTGTRDQADDPKKRVAGAPTLGEGVCICLSPKNHDKIHEAEREGMDAIGKAGAVDAKGKPLKGEALKKKKQQLKKSGEWGTGSSEEVHDVAKSTLDELDLSPECIRKAKRAVTKQSKMLDGDQTLRTSNALPSRAAKGRMMNR</sequence>
<evidence type="ECO:0000313" key="2">
    <source>
        <dbReference type="EMBL" id="OAP42141.1"/>
    </source>
</evidence>
<dbReference type="OrthoDB" id="8073614at2"/>
<dbReference type="AlphaFoldDB" id="A0A178Y3X1"/>
<feature type="region of interest" description="Disordered" evidence="1">
    <location>
        <begin position="294"/>
        <end position="324"/>
    </location>
</feature>
<reference evidence="2 3" key="1">
    <citation type="submission" date="2015-11" db="EMBL/GenBank/DDBJ databases">
        <title>Ensifer anhuiense sp. nov., an effective nitrogen fixation bacterium with Glycine soja.</title>
        <authorList>
            <person name="Yan H."/>
            <person name="Chen W."/>
        </authorList>
    </citation>
    <scope>NUCLEOTIDE SEQUENCE [LARGE SCALE GENOMIC DNA]</scope>
    <source>
        <strain evidence="2 3">LMG 7837</strain>
    </source>
</reference>
<dbReference type="EMBL" id="LNQB01000083">
    <property type="protein sequence ID" value="OAP42141.1"/>
    <property type="molecule type" value="Genomic_DNA"/>
</dbReference>
<comment type="caution">
    <text evidence="2">The sequence shown here is derived from an EMBL/GenBank/DDBJ whole genome shotgun (WGS) entry which is preliminary data.</text>
</comment>
<evidence type="ECO:0000256" key="1">
    <source>
        <dbReference type="SAM" id="MobiDB-lite"/>
    </source>
</evidence>
<protein>
    <submittedName>
        <fullName evidence="2">Uncharacterized protein</fullName>
    </submittedName>
</protein>
<keyword evidence="3" id="KW-1185">Reference proteome</keyword>
<organism evidence="2 3">
    <name type="scientific">Sinorhizobium saheli</name>
    <dbReference type="NCBI Taxonomy" id="36856"/>
    <lineage>
        <taxon>Bacteria</taxon>
        <taxon>Pseudomonadati</taxon>
        <taxon>Pseudomonadota</taxon>
        <taxon>Alphaproteobacteria</taxon>
        <taxon>Hyphomicrobiales</taxon>
        <taxon>Rhizobiaceae</taxon>
        <taxon>Sinorhizobium/Ensifer group</taxon>
        <taxon>Sinorhizobium</taxon>
    </lineage>
</organism>
<accession>A0A178Y3X1</accession>
<dbReference type="Proteomes" id="UP000078507">
    <property type="component" value="Unassembled WGS sequence"/>
</dbReference>
<name>A0A178Y3X1_SINSA</name>
<dbReference type="Pfam" id="PF13665">
    <property type="entry name" value="Tox-PAAR-like"/>
    <property type="match status" value="1"/>
</dbReference>